<proteinExistence type="predicted"/>
<dbReference type="RefSeq" id="WP_137248368.1">
    <property type="nucleotide sequence ID" value="NZ_SZQA01000017.1"/>
</dbReference>
<evidence type="ECO:0000313" key="3">
    <source>
        <dbReference type="Proteomes" id="UP000308705"/>
    </source>
</evidence>
<keyword evidence="3" id="KW-1185">Reference proteome</keyword>
<dbReference type="AlphaFoldDB" id="A0A4U3MF44"/>
<dbReference type="Gene3D" id="1.20.1260.10">
    <property type="match status" value="1"/>
</dbReference>
<dbReference type="InterPro" id="IPR005183">
    <property type="entry name" value="DUF305_CopM-like"/>
</dbReference>
<comment type="caution">
    <text evidence="2">The sequence shown here is derived from an EMBL/GenBank/DDBJ whole genome shotgun (WGS) entry which is preliminary data.</text>
</comment>
<dbReference type="Pfam" id="PF03713">
    <property type="entry name" value="DUF305"/>
    <property type="match status" value="1"/>
</dbReference>
<dbReference type="InterPro" id="IPR012347">
    <property type="entry name" value="Ferritin-like"/>
</dbReference>
<evidence type="ECO:0000259" key="1">
    <source>
        <dbReference type="Pfam" id="PF03713"/>
    </source>
</evidence>
<dbReference type="PANTHER" id="PTHR36933:SF1">
    <property type="entry name" value="SLL0788 PROTEIN"/>
    <property type="match status" value="1"/>
</dbReference>
<dbReference type="Proteomes" id="UP000308705">
    <property type="component" value="Unassembled WGS sequence"/>
</dbReference>
<dbReference type="OrthoDB" id="26872at2"/>
<protein>
    <submittedName>
        <fullName evidence="2">DUF305 domain-containing protein</fullName>
    </submittedName>
</protein>
<name>A0A4U3MF44_9ACTN</name>
<dbReference type="EMBL" id="SZQA01000017">
    <property type="protein sequence ID" value="TKK87169.1"/>
    <property type="molecule type" value="Genomic_DNA"/>
</dbReference>
<gene>
    <name evidence="2" type="ORF">FDA94_18815</name>
</gene>
<organism evidence="2 3">
    <name type="scientific">Herbidospora galbida</name>
    <dbReference type="NCBI Taxonomy" id="2575442"/>
    <lineage>
        <taxon>Bacteria</taxon>
        <taxon>Bacillati</taxon>
        <taxon>Actinomycetota</taxon>
        <taxon>Actinomycetes</taxon>
        <taxon>Streptosporangiales</taxon>
        <taxon>Streptosporangiaceae</taxon>
        <taxon>Herbidospora</taxon>
    </lineage>
</organism>
<accession>A0A4U3MF44</accession>
<feature type="domain" description="DUF305" evidence="1">
    <location>
        <begin position="97"/>
        <end position="239"/>
    </location>
</feature>
<dbReference type="PANTHER" id="PTHR36933">
    <property type="entry name" value="SLL0788 PROTEIN"/>
    <property type="match status" value="1"/>
</dbReference>
<reference evidence="2 3" key="1">
    <citation type="submission" date="2019-04" db="EMBL/GenBank/DDBJ databases">
        <title>Herbidospora sp. NEAU-GS14.nov., a novel actinomycete isolated from soil.</title>
        <authorList>
            <person name="Han L."/>
        </authorList>
    </citation>
    <scope>NUCLEOTIDE SEQUENCE [LARGE SCALE GENOMIC DNA]</scope>
    <source>
        <strain evidence="2 3">NEAU-GS14</strain>
    </source>
</reference>
<evidence type="ECO:0000313" key="2">
    <source>
        <dbReference type="EMBL" id="TKK87169.1"/>
    </source>
</evidence>
<sequence>MRRAPAVITSRVPAPSADPHVLRALPLRQAGTTAVKAFLSIAGATLLLTACSSPTEPANVITDAPVIVPGKPGEVAATLTPGQTFAPLPSPTINATDVRYVQDMIVHHRQALEMAALAPDRAQSPRLKSLADRIYDAQGPEINAMTTWLEEEGLREPDHHADHATMPGMATPAQLTDLRNAKGESFDTLFLTLMIAHHKGAITMAETQLINGSHDRVLTWAQDVVAEQSAEITRLQRLLG</sequence>